<evidence type="ECO:0000313" key="9">
    <source>
        <dbReference type="Proteomes" id="UP000179807"/>
    </source>
</evidence>
<dbReference type="PANTHER" id="PTHR19918">
    <property type="entry name" value="CELL DIVISION CYCLE 20 CDC20 FIZZY -RELATED"/>
    <property type="match status" value="1"/>
</dbReference>
<dbReference type="Proteomes" id="UP000179807">
    <property type="component" value="Unassembled WGS sequence"/>
</dbReference>
<evidence type="ECO:0000256" key="5">
    <source>
        <dbReference type="PROSITE-ProRule" id="PRU00221"/>
    </source>
</evidence>
<evidence type="ECO:0000313" key="8">
    <source>
        <dbReference type="EMBL" id="OHS97860.1"/>
    </source>
</evidence>
<dbReference type="GO" id="GO:0010997">
    <property type="term" value="F:anaphase-promoting complex binding"/>
    <property type="evidence" value="ECO:0007669"/>
    <property type="project" value="InterPro"/>
</dbReference>
<dbReference type="VEuPathDB" id="TrichDB:TRFO_35873"/>
<dbReference type="Pfam" id="PF24807">
    <property type="entry name" value="WD40_CDC20-Fz"/>
    <property type="match status" value="1"/>
</dbReference>
<sequence length="394" mass="45050">MDYELRFSKLPQSPKSQGDRLTPVSMKQSPRLNQNNFNNSPILQVNLFSKNSEKLYSKGYDLELQPMMSSIHPSPHNKSPINRKISQKPLSTIPFEMTLSDFYSHPMDWSTKDIIAVSKSPFINLVTLKTQQIFKVKFEVEVEAMKFSKDGSSLFCGCECGVVYQYDPIRNDMIKRLDYDTDRVSCIDTSERYELFAFNNGFFGLHDRRTDRPSTTFLRGHYEACITVLINQKDDNYIASSGTENSVKIWDVRNMKRCVVSYEQHNSAVRAISWSPNDHDIIATGGGISDQKLNLWNVISGETVRSCTTGTQICDIYWNKEYKEILVTEGYASNGISVYNDTNMHKVASVSGHHERVLYSALSPTCERLATLTPKDPIQIWNIFPKKRAVINIR</sequence>
<evidence type="ECO:0000259" key="7">
    <source>
        <dbReference type="Pfam" id="PF24807"/>
    </source>
</evidence>
<dbReference type="OrthoDB" id="10263272at2759"/>
<gene>
    <name evidence="8" type="primary">mfr1</name>
    <name evidence="8" type="ORF">TRFO_35873</name>
</gene>
<evidence type="ECO:0000256" key="1">
    <source>
        <dbReference type="ARBA" id="ARBA00006445"/>
    </source>
</evidence>
<feature type="domain" description="CDC20/Fizzy WD40" evidence="7">
    <location>
        <begin position="100"/>
        <end position="381"/>
    </location>
</feature>
<protein>
    <submittedName>
        <fullName evidence="8">Meiotic fizzy-related protein 1</fullName>
    </submittedName>
</protein>
<dbReference type="GeneID" id="94845215"/>
<evidence type="ECO:0000256" key="4">
    <source>
        <dbReference type="ARBA" id="ARBA00023306"/>
    </source>
</evidence>
<feature type="repeat" description="WD" evidence="5">
    <location>
        <begin position="262"/>
        <end position="306"/>
    </location>
</feature>
<evidence type="ECO:0000256" key="2">
    <source>
        <dbReference type="ARBA" id="ARBA00022574"/>
    </source>
</evidence>
<evidence type="ECO:0000256" key="6">
    <source>
        <dbReference type="SAM" id="MobiDB-lite"/>
    </source>
</evidence>
<comment type="caution">
    <text evidence="8">The sequence shown here is derived from an EMBL/GenBank/DDBJ whole genome shotgun (WGS) entry which is preliminary data.</text>
</comment>
<feature type="compositionally biased region" description="Polar residues" evidence="6">
    <location>
        <begin position="25"/>
        <end position="36"/>
    </location>
</feature>
<dbReference type="PROSITE" id="PS50082">
    <property type="entry name" value="WD_REPEATS_2"/>
    <property type="match status" value="2"/>
</dbReference>
<accession>A0A1J4JKS5</accession>
<reference evidence="8" key="1">
    <citation type="submission" date="2016-10" db="EMBL/GenBank/DDBJ databases">
        <authorList>
            <person name="Benchimol M."/>
            <person name="Almeida L.G."/>
            <person name="Vasconcelos A.T."/>
            <person name="Perreira-Neves A."/>
            <person name="Rosa I.A."/>
            <person name="Tasca T."/>
            <person name="Bogo M.R."/>
            <person name="de Souza W."/>
        </authorList>
    </citation>
    <scope>NUCLEOTIDE SEQUENCE [LARGE SCALE GENOMIC DNA]</scope>
    <source>
        <strain evidence="8">K</strain>
    </source>
</reference>
<organism evidence="8 9">
    <name type="scientific">Tritrichomonas foetus</name>
    <dbReference type="NCBI Taxonomy" id="1144522"/>
    <lineage>
        <taxon>Eukaryota</taxon>
        <taxon>Metamonada</taxon>
        <taxon>Parabasalia</taxon>
        <taxon>Tritrichomonadida</taxon>
        <taxon>Tritrichomonadidae</taxon>
        <taxon>Tritrichomonas</taxon>
    </lineage>
</organism>
<dbReference type="SUPFAM" id="SSF50978">
    <property type="entry name" value="WD40 repeat-like"/>
    <property type="match status" value="1"/>
</dbReference>
<feature type="repeat" description="WD" evidence="5">
    <location>
        <begin position="218"/>
        <end position="260"/>
    </location>
</feature>
<dbReference type="AlphaFoldDB" id="A0A1J4JKS5"/>
<dbReference type="InterPro" id="IPR033010">
    <property type="entry name" value="Cdc20/Fizzy"/>
</dbReference>
<keyword evidence="3" id="KW-0677">Repeat</keyword>
<proteinExistence type="inferred from homology"/>
<dbReference type="GO" id="GO:0005680">
    <property type="term" value="C:anaphase-promoting complex"/>
    <property type="evidence" value="ECO:0007669"/>
    <property type="project" value="TreeGrafter"/>
</dbReference>
<dbReference type="Gene3D" id="2.130.10.10">
    <property type="entry name" value="YVTN repeat-like/Quinoprotein amine dehydrogenase"/>
    <property type="match status" value="1"/>
</dbReference>
<dbReference type="InterPro" id="IPR001680">
    <property type="entry name" value="WD40_rpt"/>
</dbReference>
<comment type="similarity">
    <text evidence="1">Belongs to the WD repeat CDC20/Fizzy family.</text>
</comment>
<dbReference type="InterPro" id="IPR036322">
    <property type="entry name" value="WD40_repeat_dom_sf"/>
</dbReference>
<evidence type="ECO:0000256" key="3">
    <source>
        <dbReference type="ARBA" id="ARBA00022737"/>
    </source>
</evidence>
<dbReference type="PANTHER" id="PTHR19918:SF1">
    <property type="entry name" value="FIZZY-RELATED PROTEIN HOMOLOG"/>
    <property type="match status" value="1"/>
</dbReference>
<feature type="region of interest" description="Disordered" evidence="6">
    <location>
        <begin position="1"/>
        <end position="36"/>
    </location>
</feature>
<dbReference type="GO" id="GO:1990757">
    <property type="term" value="F:ubiquitin ligase activator activity"/>
    <property type="evidence" value="ECO:0007669"/>
    <property type="project" value="TreeGrafter"/>
</dbReference>
<dbReference type="SMART" id="SM00320">
    <property type="entry name" value="WD40"/>
    <property type="match status" value="4"/>
</dbReference>
<keyword evidence="4" id="KW-0131">Cell cycle</keyword>
<dbReference type="InterPro" id="IPR056150">
    <property type="entry name" value="WD40_CDC20-Fz"/>
</dbReference>
<name>A0A1J4JKS5_9EUKA</name>
<dbReference type="EMBL" id="MLAK01001091">
    <property type="protein sequence ID" value="OHS97860.1"/>
    <property type="molecule type" value="Genomic_DNA"/>
</dbReference>
<keyword evidence="2 5" id="KW-0853">WD repeat</keyword>
<dbReference type="RefSeq" id="XP_068350997.1">
    <property type="nucleotide sequence ID" value="XM_068510511.1"/>
</dbReference>
<keyword evidence="9" id="KW-1185">Reference proteome</keyword>
<dbReference type="PROSITE" id="PS50294">
    <property type="entry name" value="WD_REPEATS_REGION"/>
    <property type="match status" value="1"/>
</dbReference>
<dbReference type="GO" id="GO:1905786">
    <property type="term" value="P:positive regulation of anaphase-promoting complex-dependent catabolic process"/>
    <property type="evidence" value="ECO:0007669"/>
    <property type="project" value="TreeGrafter"/>
</dbReference>
<dbReference type="InterPro" id="IPR015943">
    <property type="entry name" value="WD40/YVTN_repeat-like_dom_sf"/>
</dbReference>
<dbReference type="GO" id="GO:0031145">
    <property type="term" value="P:anaphase-promoting complex-dependent catabolic process"/>
    <property type="evidence" value="ECO:0007669"/>
    <property type="project" value="TreeGrafter"/>
</dbReference>